<gene>
    <name evidence="6" type="primary">sohB</name>
    <name evidence="6" type="ORF">PSM7751_00543</name>
</gene>
<dbReference type="InterPro" id="IPR047272">
    <property type="entry name" value="S49_SppA_C"/>
</dbReference>
<dbReference type="CDD" id="cd07023">
    <property type="entry name" value="S49_Sppa_N_C"/>
    <property type="match status" value="1"/>
</dbReference>
<dbReference type="GO" id="GO:0008236">
    <property type="term" value="F:serine-type peptidase activity"/>
    <property type="evidence" value="ECO:0007669"/>
    <property type="project" value="UniProtKB-KW"/>
</dbReference>
<dbReference type="AlphaFoldDB" id="A0A1X6YD51"/>
<protein>
    <submittedName>
        <fullName evidence="6">Putative protease SohB</fullName>
        <ecNumber evidence="6">3.4.21.-</ecNumber>
    </submittedName>
</protein>
<dbReference type="EC" id="3.4.21.-" evidence="6"/>
<evidence type="ECO:0000313" key="6">
    <source>
        <dbReference type="EMBL" id="SLN17300.1"/>
    </source>
</evidence>
<dbReference type="PANTHER" id="PTHR42987:SF8">
    <property type="entry name" value="PROTEINASE"/>
    <property type="match status" value="1"/>
</dbReference>
<dbReference type="SUPFAM" id="SSF52096">
    <property type="entry name" value="ClpP/crotonase"/>
    <property type="match status" value="1"/>
</dbReference>
<comment type="similarity">
    <text evidence="1">Belongs to the peptidase S49 family.</text>
</comment>
<feature type="domain" description="Peptidase S49" evidence="5">
    <location>
        <begin position="81"/>
        <end position="222"/>
    </location>
</feature>
<dbReference type="Gene3D" id="3.90.226.10">
    <property type="entry name" value="2-enoyl-CoA Hydratase, Chain A, domain 1"/>
    <property type="match status" value="1"/>
</dbReference>
<dbReference type="Pfam" id="PF01343">
    <property type="entry name" value="Peptidase_S49"/>
    <property type="match status" value="1"/>
</dbReference>
<dbReference type="GO" id="GO:0006508">
    <property type="term" value="P:proteolysis"/>
    <property type="evidence" value="ECO:0007669"/>
    <property type="project" value="UniProtKB-KW"/>
</dbReference>
<organism evidence="6 7">
    <name type="scientific">Pseudooceanicola marinus</name>
    <dbReference type="NCBI Taxonomy" id="396013"/>
    <lineage>
        <taxon>Bacteria</taxon>
        <taxon>Pseudomonadati</taxon>
        <taxon>Pseudomonadota</taxon>
        <taxon>Alphaproteobacteria</taxon>
        <taxon>Rhodobacterales</taxon>
        <taxon>Paracoccaceae</taxon>
        <taxon>Pseudooceanicola</taxon>
    </lineage>
</organism>
<sequence length="268" mass="29018">MPPMAVRNPFKKRGPTVAVVRLSGMIATGARASLNDEALAPVIERAFKRGKPAAVALVINSPGGSPVQSSLIAARIRRLAEEKKIPVLAFVEDVAASGGYWLACAGDEIIADESSMLGSIGVISSSFGAHVFLARQGIERRVYTAGESKSMLDPFQPEKEEDVARLKDLLGDIHGHFIAHVKTRRADRLKSDPDLFTGRIWLGQAAVDLGLADSIGHLVPVLKERYGKDVKLRHYGRKRGWMQRLGASVLGEALVTVEERAAYARFGL</sequence>
<evidence type="ECO:0000256" key="1">
    <source>
        <dbReference type="ARBA" id="ARBA00008683"/>
    </source>
</evidence>
<dbReference type="Gene3D" id="6.20.330.10">
    <property type="match status" value="1"/>
</dbReference>
<dbReference type="InterPro" id="IPR029045">
    <property type="entry name" value="ClpP/crotonase-like_dom_sf"/>
</dbReference>
<proteinExistence type="inferred from homology"/>
<evidence type="ECO:0000256" key="3">
    <source>
        <dbReference type="ARBA" id="ARBA00022801"/>
    </source>
</evidence>
<keyword evidence="2 6" id="KW-0645">Protease</keyword>
<dbReference type="EMBL" id="FWFN01000001">
    <property type="protein sequence ID" value="SLN17300.1"/>
    <property type="molecule type" value="Genomic_DNA"/>
</dbReference>
<dbReference type="PANTHER" id="PTHR42987">
    <property type="entry name" value="PEPTIDASE S49"/>
    <property type="match status" value="1"/>
</dbReference>
<dbReference type="InterPro" id="IPR002142">
    <property type="entry name" value="Peptidase_S49"/>
</dbReference>
<dbReference type="Proteomes" id="UP000193963">
    <property type="component" value="Unassembled WGS sequence"/>
</dbReference>
<evidence type="ECO:0000259" key="5">
    <source>
        <dbReference type="Pfam" id="PF01343"/>
    </source>
</evidence>
<evidence type="ECO:0000313" key="7">
    <source>
        <dbReference type="Proteomes" id="UP000193963"/>
    </source>
</evidence>
<evidence type="ECO:0000256" key="2">
    <source>
        <dbReference type="ARBA" id="ARBA00022670"/>
    </source>
</evidence>
<keyword evidence="3 6" id="KW-0378">Hydrolase</keyword>
<keyword evidence="7" id="KW-1185">Reference proteome</keyword>
<keyword evidence="4" id="KW-0720">Serine protease</keyword>
<evidence type="ECO:0000256" key="4">
    <source>
        <dbReference type="ARBA" id="ARBA00022825"/>
    </source>
</evidence>
<name>A0A1X6YD51_9RHOB</name>
<accession>A0A1X6YD51</accession>
<reference evidence="6 7" key="1">
    <citation type="submission" date="2017-03" db="EMBL/GenBank/DDBJ databases">
        <authorList>
            <person name="Afonso C.L."/>
            <person name="Miller P.J."/>
            <person name="Scott M.A."/>
            <person name="Spackman E."/>
            <person name="Goraichik I."/>
            <person name="Dimitrov K.M."/>
            <person name="Suarez D.L."/>
            <person name="Swayne D.E."/>
        </authorList>
    </citation>
    <scope>NUCLEOTIDE SEQUENCE [LARGE SCALE GENOMIC DNA]</scope>
    <source>
        <strain evidence="6 7">CECT 7751</strain>
    </source>
</reference>